<dbReference type="RefSeq" id="WP_377510992.1">
    <property type="nucleotide sequence ID" value="NZ_JBHULU010000021.1"/>
</dbReference>
<sequence>MAQEVGKSVFIHVSPPDPSSNLPAHVVKAQSNSGLTDPQVTKVLNKEFVNFEATFGSADSKLLARKYSITEFPTYLFLNPDGALVHRVARNSTNPQYYLHHINLFKSKRTGENNLSYYQQEYERGRRDRAFLKKYMLLQKDLGINVSQDLLEEYVNQLPVSMADSFPEVVFIHEFGPVVDSKAIKFARLNGEMVNKLYKTLPLAQRVAINNKIIGNTSRQAIEHNDRALALKGASFARGTWGNDYRKAQRTYDNNMLRFYGATNDTANHLLSLITYYDRYYMPVSVDSVEKMMVGEEALRETNREKHEEDIKAIPKGTTRETQTVVRISKSSPSQSFYSNLNNAAYQVYLSGTTNEAYLNRAMAWSKRTISESPKPAYYDTFAHLLYRLKFFSEAEAMQEKAVELARKEKVPTTYLEQELLKIRQRKL</sequence>
<dbReference type="Proteomes" id="UP001597544">
    <property type="component" value="Unassembled WGS sequence"/>
</dbReference>
<dbReference type="EMBL" id="JBHULU010000021">
    <property type="protein sequence ID" value="MFD2515713.1"/>
    <property type="molecule type" value="Genomic_DNA"/>
</dbReference>
<proteinExistence type="predicted"/>
<comment type="caution">
    <text evidence="1">The sequence shown here is derived from an EMBL/GenBank/DDBJ whole genome shotgun (WGS) entry which is preliminary data.</text>
</comment>
<accession>A0ABW5IQJ6</accession>
<evidence type="ECO:0008006" key="3">
    <source>
        <dbReference type="Google" id="ProtNLM"/>
    </source>
</evidence>
<keyword evidence="2" id="KW-1185">Reference proteome</keyword>
<dbReference type="InterPro" id="IPR036249">
    <property type="entry name" value="Thioredoxin-like_sf"/>
</dbReference>
<evidence type="ECO:0000313" key="1">
    <source>
        <dbReference type="EMBL" id="MFD2515713.1"/>
    </source>
</evidence>
<gene>
    <name evidence="1" type="ORF">ACFSRY_17705</name>
</gene>
<protein>
    <recommendedName>
        <fullName evidence="3">Thioredoxin-like</fullName>
    </recommendedName>
</protein>
<dbReference type="Gene3D" id="3.40.30.10">
    <property type="entry name" value="Glutaredoxin"/>
    <property type="match status" value="1"/>
</dbReference>
<reference evidence="2" key="1">
    <citation type="journal article" date="2019" name="Int. J. Syst. Evol. Microbiol.">
        <title>The Global Catalogue of Microorganisms (GCM) 10K type strain sequencing project: providing services to taxonomists for standard genome sequencing and annotation.</title>
        <authorList>
            <consortium name="The Broad Institute Genomics Platform"/>
            <consortium name="The Broad Institute Genome Sequencing Center for Infectious Disease"/>
            <person name="Wu L."/>
            <person name="Ma J."/>
        </authorList>
    </citation>
    <scope>NUCLEOTIDE SEQUENCE [LARGE SCALE GENOMIC DNA]</scope>
    <source>
        <strain evidence="2">KCTC 42498</strain>
    </source>
</reference>
<evidence type="ECO:0000313" key="2">
    <source>
        <dbReference type="Proteomes" id="UP001597544"/>
    </source>
</evidence>
<name>A0ABW5IQJ6_9BACT</name>
<dbReference type="SUPFAM" id="SSF52833">
    <property type="entry name" value="Thioredoxin-like"/>
    <property type="match status" value="1"/>
</dbReference>
<organism evidence="1 2">
    <name type="scientific">Pontibacter locisalis</name>
    <dbReference type="NCBI Taxonomy" id="1719035"/>
    <lineage>
        <taxon>Bacteria</taxon>
        <taxon>Pseudomonadati</taxon>
        <taxon>Bacteroidota</taxon>
        <taxon>Cytophagia</taxon>
        <taxon>Cytophagales</taxon>
        <taxon>Hymenobacteraceae</taxon>
        <taxon>Pontibacter</taxon>
    </lineage>
</organism>